<dbReference type="Proteomes" id="UP000789342">
    <property type="component" value="Unassembled WGS sequence"/>
</dbReference>
<dbReference type="GO" id="GO:0030864">
    <property type="term" value="C:cortical actin cytoskeleton"/>
    <property type="evidence" value="ECO:0007669"/>
    <property type="project" value="UniProtKB-ARBA"/>
</dbReference>
<dbReference type="PROSITE" id="PS50002">
    <property type="entry name" value="SH3"/>
    <property type="match status" value="1"/>
</dbReference>
<comment type="caution">
    <text evidence="11">The sequence shown here is derived from an EMBL/GenBank/DDBJ whole genome shotgun (WGS) entry which is preliminary data.</text>
</comment>
<evidence type="ECO:0000256" key="3">
    <source>
        <dbReference type="ARBA" id="ARBA00022833"/>
    </source>
</evidence>
<organism evidence="11 12">
    <name type="scientific">Acaulospora morrowiae</name>
    <dbReference type="NCBI Taxonomy" id="94023"/>
    <lineage>
        <taxon>Eukaryota</taxon>
        <taxon>Fungi</taxon>
        <taxon>Fungi incertae sedis</taxon>
        <taxon>Mucoromycota</taxon>
        <taxon>Glomeromycotina</taxon>
        <taxon>Glomeromycetes</taxon>
        <taxon>Diversisporales</taxon>
        <taxon>Acaulosporaceae</taxon>
        <taxon>Acaulospora</taxon>
    </lineage>
</organism>
<dbReference type="Pfam" id="PF00130">
    <property type="entry name" value="C1_1"/>
    <property type="match status" value="1"/>
</dbReference>
<dbReference type="PRINTS" id="PR00008">
    <property type="entry name" value="DAGPEDOMAIN"/>
</dbReference>
<dbReference type="InterPro" id="IPR020454">
    <property type="entry name" value="DAG/PE-bd"/>
</dbReference>
<feature type="domain" description="F-BAR" evidence="10">
    <location>
        <begin position="1"/>
        <end position="211"/>
    </location>
</feature>
<evidence type="ECO:0000259" key="8">
    <source>
        <dbReference type="PROSITE" id="PS50002"/>
    </source>
</evidence>
<dbReference type="Pfam" id="PF14604">
    <property type="entry name" value="SH3_9"/>
    <property type="match status" value="1"/>
</dbReference>
<feature type="compositionally biased region" description="Polar residues" evidence="7">
    <location>
        <begin position="449"/>
        <end position="477"/>
    </location>
</feature>
<dbReference type="InterPro" id="IPR001060">
    <property type="entry name" value="FCH_dom"/>
</dbReference>
<protein>
    <submittedName>
        <fullName evidence="11">8350_t:CDS:1</fullName>
    </submittedName>
</protein>
<dbReference type="PANTHER" id="PTHR15735">
    <property type="entry name" value="FCH AND DOUBLE SH3 DOMAINS PROTEIN"/>
    <property type="match status" value="1"/>
</dbReference>
<dbReference type="InterPro" id="IPR031160">
    <property type="entry name" value="F_BAR_dom"/>
</dbReference>
<dbReference type="PROSITE" id="PS00479">
    <property type="entry name" value="ZF_DAG_PE_1"/>
    <property type="match status" value="1"/>
</dbReference>
<dbReference type="SMART" id="SM00326">
    <property type="entry name" value="SH3"/>
    <property type="match status" value="2"/>
</dbReference>
<dbReference type="SMART" id="SM00055">
    <property type="entry name" value="FCH"/>
    <property type="match status" value="1"/>
</dbReference>
<dbReference type="PANTHER" id="PTHR15735:SF21">
    <property type="entry name" value="PROTEIN NERVOUS WRECK"/>
    <property type="match status" value="1"/>
</dbReference>
<dbReference type="FunFam" id="2.30.30.40:FF:000072">
    <property type="entry name" value="Unconventional Myosin IB"/>
    <property type="match status" value="1"/>
</dbReference>
<dbReference type="InterPro" id="IPR036028">
    <property type="entry name" value="SH3-like_dom_sf"/>
</dbReference>
<proteinExistence type="predicted"/>
<dbReference type="OrthoDB" id="8783038at2759"/>
<dbReference type="GO" id="GO:0046872">
    <property type="term" value="F:metal ion binding"/>
    <property type="evidence" value="ECO:0007669"/>
    <property type="project" value="UniProtKB-KW"/>
</dbReference>
<evidence type="ECO:0000259" key="9">
    <source>
        <dbReference type="PROSITE" id="PS50081"/>
    </source>
</evidence>
<keyword evidence="4 6" id="KW-0175">Coiled coil</keyword>
<dbReference type="Pfam" id="PF00018">
    <property type="entry name" value="SH3_1"/>
    <property type="match status" value="1"/>
</dbReference>
<dbReference type="PRINTS" id="PR00452">
    <property type="entry name" value="SH3DOMAIN"/>
</dbReference>
<name>A0A9N9A2Z7_9GLOM</name>
<dbReference type="Gene3D" id="1.20.1270.60">
    <property type="entry name" value="Arfaptin homology (AH) domain/BAR domain"/>
    <property type="match status" value="1"/>
</dbReference>
<dbReference type="GO" id="GO:0030036">
    <property type="term" value="P:actin cytoskeleton organization"/>
    <property type="evidence" value="ECO:0007669"/>
    <property type="project" value="UniProtKB-ARBA"/>
</dbReference>
<dbReference type="PROSITE" id="PS51741">
    <property type="entry name" value="F_BAR"/>
    <property type="match status" value="1"/>
</dbReference>
<dbReference type="InterPro" id="IPR046349">
    <property type="entry name" value="C1-like_sf"/>
</dbReference>
<evidence type="ECO:0000256" key="4">
    <source>
        <dbReference type="ARBA" id="ARBA00023054"/>
    </source>
</evidence>
<dbReference type="InterPro" id="IPR002219">
    <property type="entry name" value="PKC_DAG/PE"/>
</dbReference>
<feature type="domain" description="SH3" evidence="8">
    <location>
        <begin position="537"/>
        <end position="596"/>
    </location>
</feature>
<reference evidence="11" key="1">
    <citation type="submission" date="2021-06" db="EMBL/GenBank/DDBJ databases">
        <authorList>
            <person name="Kallberg Y."/>
            <person name="Tangrot J."/>
            <person name="Rosling A."/>
        </authorList>
    </citation>
    <scope>NUCLEOTIDE SEQUENCE</scope>
    <source>
        <strain evidence="11">CL551</strain>
    </source>
</reference>
<dbReference type="InterPro" id="IPR057870">
    <property type="entry name" value="HR1_TOCA"/>
</dbReference>
<feature type="domain" description="Phorbol-ester/DAG-type" evidence="9">
    <location>
        <begin position="381"/>
        <end position="431"/>
    </location>
</feature>
<dbReference type="Pfam" id="PF00611">
    <property type="entry name" value="FCH"/>
    <property type="match status" value="1"/>
</dbReference>
<evidence type="ECO:0000259" key="10">
    <source>
        <dbReference type="PROSITE" id="PS51741"/>
    </source>
</evidence>
<dbReference type="Gene3D" id="6.10.140.470">
    <property type="match status" value="1"/>
</dbReference>
<sequence length="596" mass="67144">MSFGSELRDQVATVNQFVSNGIQFLNEVRDFVKERAQIEKEYASKIDALAKKHLSKRDKKEVTMSVGEIANTLSEKEFYSAKSEPSTFIKAWTAILVETENLAKERNKFSESVLTGVTEQVKTVASKKEDIRKKHMSFYQQLTSDKEKIYSEVQKAKSRYDESCLEAQSSHQKQERAPDEKLLDKLRKQASDSNIEMNNNKQLQQLNESKTIALRNIWSGYVDLELSSLNESKSHLELALKVIEDIDTRADSQLFIKYNKKKWEEPPDFEFKPSPTFQDNDEMADDENSRVFLSNKLLKSKQKLSELISEVEPKKKEIEGLESLKHAYEDNIKLGDPDVVTDKLHDVIHKVIILENSLTSYQTEIDTIVGIIGDGESEHKMHDFKNAAFTIPTTCDLCQSTIWGIAKQGFNCKDCGYNCHAKCEMKVPPNCTKKKGSIKRGTIYDVTDQISPGGTRSGTNSYKNGGSRSPTVYSSSTNEKEDVETWSATVLYDYDADGSTELSVSSGDIITVIKQDDGSGWVMATHNGKSGFVPASYIEYGDYVLYDYKARSPEELTIKEGDVIDVTNRDVGGGWWEGTLNGKQGQFPANYVTALE</sequence>
<evidence type="ECO:0000313" key="12">
    <source>
        <dbReference type="Proteomes" id="UP000789342"/>
    </source>
</evidence>
<accession>A0A9N9A2Z7</accession>
<dbReference type="InterPro" id="IPR027267">
    <property type="entry name" value="AH/BAR_dom_sf"/>
</dbReference>
<evidence type="ECO:0000256" key="5">
    <source>
        <dbReference type="PROSITE-ProRule" id="PRU00192"/>
    </source>
</evidence>
<dbReference type="SUPFAM" id="SSF57889">
    <property type="entry name" value="Cysteine-rich domain"/>
    <property type="match status" value="1"/>
</dbReference>
<dbReference type="Gene3D" id="2.30.30.40">
    <property type="entry name" value="SH3 Domains"/>
    <property type="match status" value="2"/>
</dbReference>
<evidence type="ECO:0000256" key="2">
    <source>
        <dbReference type="ARBA" id="ARBA00022723"/>
    </source>
</evidence>
<evidence type="ECO:0000256" key="1">
    <source>
        <dbReference type="ARBA" id="ARBA00022443"/>
    </source>
</evidence>
<keyword evidence="1 5" id="KW-0728">SH3 domain</keyword>
<keyword evidence="3" id="KW-0862">Zinc</keyword>
<dbReference type="SUPFAM" id="SSF50044">
    <property type="entry name" value="SH3-domain"/>
    <property type="match status" value="2"/>
</dbReference>
<evidence type="ECO:0000313" key="11">
    <source>
        <dbReference type="EMBL" id="CAG8515065.1"/>
    </source>
</evidence>
<dbReference type="GO" id="GO:0030833">
    <property type="term" value="P:regulation of actin filament polymerization"/>
    <property type="evidence" value="ECO:0007669"/>
    <property type="project" value="TreeGrafter"/>
</dbReference>
<dbReference type="SMART" id="SM00109">
    <property type="entry name" value="C1"/>
    <property type="match status" value="1"/>
</dbReference>
<gene>
    <name evidence="11" type="ORF">AMORRO_LOCUS3922</name>
</gene>
<dbReference type="PRINTS" id="PR01887">
    <property type="entry name" value="SPECTRNALPHA"/>
</dbReference>
<feature type="region of interest" description="Disordered" evidence="7">
    <location>
        <begin position="449"/>
        <end position="479"/>
    </location>
</feature>
<dbReference type="Gene3D" id="3.30.60.20">
    <property type="match status" value="1"/>
</dbReference>
<dbReference type="SUPFAM" id="SSF103657">
    <property type="entry name" value="BAR/IMD domain-like"/>
    <property type="match status" value="1"/>
</dbReference>
<dbReference type="CDD" id="cd00174">
    <property type="entry name" value="SH3"/>
    <property type="match status" value="1"/>
</dbReference>
<evidence type="ECO:0000256" key="6">
    <source>
        <dbReference type="PROSITE-ProRule" id="PRU01077"/>
    </source>
</evidence>
<dbReference type="CDD" id="cd20824">
    <property type="entry name" value="C1_SpBZZ1-like"/>
    <property type="match status" value="1"/>
</dbReference>
<dbReference type="Pfam" id="PF25610">
    <property type="entry name" value="HR1_TOCA"/>
    <property type="match status" value="1"/>
</dbReference>
<dbReference type="AlphaFoldDB" id="A0A9N9A2Z7"/>
<keyword evidence="12" id="KW-1185">Reference proteome</keyword>
<dbReference type="EMBL" id="CAJVPV010002000">
    <property type="protein sequence ID" value="CAG8515065.1"/>
    <property type="molecule type" value="Genomic_DNA"/>
</dbReference>
<dbReference type="InterPro" id="IPR001452">
    <property type="entry name" value="SH3_domain"/>
</dbReference>
<dbReference type="PROSITE" id="PS50081">
    <property type="entry name" value="ZF_DAG_PE_2"/>
    <property type="match status" value="1"/>
</dbReference>
<keyword evidence="2" id="KW-0479">Metal-binding</keyword>
<evidence type="ECO:0000256" key="7">
    <source>
        <dbReference type="SAM" id="MobiDB-lite"/>
    </source>
</evidence>